<dbReference type="Proteomes" id="UP000663881">
    <property type="component" value="Unassembled WGS sequence"/>
</dbReference>
<comment type="caution">
    <text evidence="1">The sequence shown here is derived from an EMBL/GenBank/DDBJ whole genome shotgun (WGS) entry which is preliminary data.</text>
</comment>
<dbReference type="EMBL" id="CAJOAY010016399">
    <property type="protein sequence ID" value="CAF4300499.1"/>
    <property type="molecule type" value="Genomic_DNA"/>
</dbReference>
<proteinExistence type="predicted"/>
<evidence type="ECO:0000313" key="2">
    <source>
        <dbReference type="Proteomes" id="UP000663881"/>
    </source>
</evidence>
<accession>A0A820I2M8</accession>
<name>A0A820I2M8_9BILA</name>
<protein>
    <submittedName>
        <fullName evidence="1">Uncharacterized protein</fullName>
    </submittedName>
</protein>
<dbReference type="AlphaFoldDB" id="A0A820I2M8"/>
<reference evidence="1" key="1">
    <citation type="submission" date="2021-02" db="EMBL/GenBank/DDBJ databases">
        <authorList>
            <person name="Nowell W R."/>
        </authorList>
    </citation>
    <scope>NUCLEOTIDE SEQUENCE</scope>
</reference>
<organism evidence="1 2">
    <name type="scientific">Adineta steineri</name>
    <dbReference type="NCBI Taxonomy" id="433720"/>
    <lineage>
        <taxon>Eukaryota</taxon>
        <taxon>Metazoa</taxon>
        <taxon>Spiralia</taxon>
        <taxon>Gnathifera</taxon>
        <taxon>Rotifera</taxon>
        <taxon>Eurotatoria</taxon>
        <taxon>Bdelloidea</taxon>
        <taxon>Adinetida</taxon>
        <taxon>Adinetidae</taxon>
        <taxon>Adineta</taxon>
    </lineage>
</organism>
<feature type="non-terminal residue" evidence="1">
    <location>
        <position position="1"/>
    </location>
</feature>
<sequence length="63" mass="7399">MIKTNINIPGAFAEATNLISLKCFKQQKFNIVDELIYMNYDSKRLANLNDENHDRCYLVARKF</sequence>
<evidence type="ECO:0000313" key="1">
    <source>
        <dbReference type="EMBL" id="CAF4300499.1"/>
    </source>
</evidence>
<gene>
    <name evidence="1" type="ORF">OKA104_LOCUS46177</name>
</gene>